<keyword evidence="2" id="KW-0238">DNA-binding</keyword>
<name>L9WP19_9EURY</name>
<dbReference type="InterPro" id="IPR011991">
    <property type="entry name" value="ArsR-like_HTH"/>
</dbReference>
<dbReference type="Proteomes" id="UP000011602">
    <property type="component" value="Unassembled WGS sequence"/>
</dbReference>
<keyword evidence="8" id="KW-1185">Reference proteome</keyword>
<sequence length="256" mass="28449">MESTDAAEGAGVKTVRTAFEILEALKSLDGATTTEVAAHLDLPKSSAYNHLQTLEREGYVVKNDQTYELGLRLLDLGAFARQKQTLFDVAQPEMETVAEETGELVNLLVEEGGRGIFLLRERGDNAVNVDSYTGQSVHLHTTALGKTILAHLSEERRASIIERHGLPQMTEKTITDRDRLEAELEEIRTEEVAYDMEERVRGLRCVAVPIFNDETITGAVSVSGPNSRMSEDRIRDEILPQLKHAANIIELNQTYS</sequence>
<protein>
    <submittedName>
        <fullName evidence="7">IclR family transcriptional regulator</fullName>
    </submittedName>
</protein>
<dbReference type="SMART" id="SM00346">
    <property type="entry name" value="HTH_ICLR"/>
    <property type="match status" value="1"/>
</dbReference>
<evidence type="ECO:0000256" key="2">
    <source>
        <dbReference type="ARBA" id="ARBA00023125"/>
    </source>
</evidence>
<dbReference type="InterPro" id="IPR005471">
    <property type="entry name" value="Tscrpt_reg_IclR_N"/>
</dbReference>
<dbReference type="PROSITE" id="PS51078">
    <property type="entry name" value="ICLR_ED"/>
    <property type="match status" value="1"/>
</dbReference>
<evidence type="ECO:0000313" key="7">
    <source>
        <dbReference type="EMBL" id="ELY50956.1"/>
    </source>
</evidence>
<proteinExistence type="predicted"/>
<dbReference type="InterPro" id="IPR050707">
    <property type="entry name" value="HTH_MetabolicPath_Reg"/>
</dbReference>
<organism evidence="7 8">
    <name type="scientific">Natronolimnohabitans innermongolicus JCM 12255</name>
    <dbReference type="NCBI Taxonomy" id="1227499"/>
    <lineage>
        <taxon>Archaea</taxon>
        <taxon>Methanobacteriati</taxon>
        <taxon>Methanobacteriota</taxon>
        <taxon>Stenosarchaea group</taxon>
        <taxon>Halobacteria</taxon>
        <taxon>Halobacteriales</taxon>
        <taxon>Natrialbaceae</taxon>
        <taxon>Natronolimnohabitans</taxon>
    </lineage>
</organism>
<evidence type="ECO:0000256" key="3">
    <source>
        <dbReference type="ARBA" id="ARBA00023163"/>
    </source>
</evidence>
<evidence type="ECO:0000259" key="6">
    <source>
        <dbReference type="PROSITE" id="PS51078"/>
    </source>
</evidence>
<dbReference type="OrthoDB" id="14763at2157"/>
<dbReference type="eggNOG" id="arCOG02798">
    <property type="taxonomic scope" value="Archaea"/>
</dbReference>
<evidence type="ECO:0000256" key="4">
    <source>
        <dbReference type="SAM" id="Coils"/>
    </source>
</evidence>
<dbReference type="Gene3D" id="3.30.450.40">
    <property type="match status" value="1"/>
</dbReference>
<evidence type="ECO:0000259" key="5">
    <source>
        <dbReference type="PROSITE" id="PS51077"/>
    </source>
</evidence>
<keyword evidence="4" id="KW-0175">Coiled coil</keyword>
<reference evidence="7 8" key="1">
    <citation type="journal article" date="2014" name="PLoS Genet.">
        <title>Phylogenetically driven sequencing of extremely halophilic archaea reveals strategies for static and dynamic osmo-response.</title>
        <authorList>
            <person name="Becker E.A."/>
            <person name="Seitzer P.M."/>
            <person name="Tritt A."/>
            <person name="Larsen D."/>
            <person name="Krusor M."/>
            <person name="Yao A.I."/>
            <person name="Wu D."/>
            <person name="Madern D."/>
            <person name="Eisen J.A."/>
            <person name="Darling A.E."/>
            <person name="Facciotti M.T."/>
        </authorList>
    </citation>
    <scope>NUCLEOTIDE SEQUENCE [LARGE SCALE GENOMIC DNA]</scope>
    <source>
        <strain evidence="7 8">JCM 12255</strain>
    </source>
</reference>
<dbReference type="SUPFAM" id="SSF46785">
    <property type="entry name" value="Winged helix' DNA-binding domain"/>
    <property type="match status" value="1"/>
</dbReference>
<dbReference type="PANTHER" id="PTHR30136">
    <property type="entry name" value="HELIX-TURN-HELIX TRANSCRIPTIONAL REGULATOR, ICLR FAMILY"/>
    <property type="match status" value="1"/>
</dbReference>
<feature type="domain" description="HTH iclR-type" evidence="5">
    <location>
        <begin position="12"/>
        <end position="71"/>
    </location>
</feature>
<dbReference type="PANTHER" id="PTHR30136:SF35">
    <property type="entry name" value="HTH-TYPE TRANSCRIPTIONAL REGULATOR RV1719"/>
    <property type="match status" value="1"/>
</dbReference>
<dbReference type="RefSeq" id="WP_007260912.1">
    <property type="nucleotide sequence ID" value="NZ_AOHZ01000084.1"/>
</dbReference>
<gene>
    <name evidence="7" type="ORF">C493_18261</name>
</gene>
<dbReference type="Pfam" id="PF09339">
    <property type="entry name" value="HTH_IclR"/>
    <property type="match status" value="1"/>
</dbReference>
<dbReference type="InterPro" id="IPR014757">
    <property type="entry name" value="Tscrpt_reg_IclR_C"/>
</dbReference>
<keyword evidence="1" id="KW-0805">Transcription regulation</keyword>
<dbReference type="SUPFAM" id="SSF55781">
    <property type="entry name" value="GAF domain-like"/>
    <property type="match status" value="1"/>
</dbReference>
<dbReference type="GO" id="GO:0003677">
    <property type="term" value="F:DNA binding"/>
    <property type="evidence" value="ECO:0007669"/>
    <property type="project" value="UniProtKB-KW"/>
</dbReference>
<dbReference type="GO" id="GO:0045892">
    <property type="term" value="P:negative regulation of DNA-templated transcription"/>
    <property type="evidence" value="ECO:0007669"/>
    <property type="project" value="TreeGrafter"/>
</dbReference>
<evidence type="ECO:0000313" key="8">
    <source>
        <dbReference type="Proteomes" id="UP000011602"/>
    </source>
</evidence>
<dbReference type="InterPro" id="IPR036388">
    <property type="entry name" value="WH-like_DNA-bd_sf"/>
</dbReference>
<dbReference type="InterPro" id="IPR036390">
    <property type="entry name" value="WH_DNA-bd_sf"/>
</dbReference>
<keyword evidence="3" id="KW-0804">Transcription</keyword>
<dbReference type="PROSITE" id="PS51077">
    <property type="entry name" value="HTH_ICLR"/>
    <property type="match status" value="1"/>
</dbReference>
<dbReference type="Gene3D" id="1.10.10.10">
    <property type="entry name" value="Winged helix-like DNA-binding domain superfamily/Winged helix DNA-binding domain"/>
    <property type="match status" value="1"/>
</dbReference>
<accession>L9WP19</accession>
<dbReference type="EMBL" id="AOHZ01000084">
    <property type="protein sequence ID" value="ELY50956.1"/>
    <property type="molecule type" value="Genomic_DNA"/>
</dbReference>
<dbReference type="Pfam" id="PF01614">
    <property type="entry name" value="IclR_C"/>
    <property type="match status" value="1"/>
</dbReference>
<dbReference type="AlphaFoldDB" id="L9WP19"/>
<comment type="caution">
    <text evidence="7">The sequence shown here is derived from an EMBL/GenBank/DDBJ whole genome shotgun (WGS) entry which is preliminary data.</text>
</comment>
<dbReference type="CDD" id="cd00090">
    <property type="entry name" value="HTH_ARSR"/>
    <property type="match status" value="1"/>
</dbReference>
<feature type="domain" description="IclR-ED" evidence="6">
    <location>
        <begin position="72"/>
        <end position="255"/>
    </location>
</feature>
<evidence type="ECO:0000256" key="1">
    <source>
        <dbReference type="ARBA" id="ARBA00023015"/>
    </source>
</evidence>
<feature type="coiled-coil region" evidence="4">
    <location>
        <begin position="170"/>
        <end position="197"/>
    </location>
</feature>
<dbReference type="GO" id="GO:0003700">
    <property type="term" value="F:DNA-binding transcription factor activity"/>
    <property type="evidence" value="ECO:0007669"/>
    <property type="project" value="TreeGrafter"/>
</dbReference>
<dbReference type="STRING" id="1227499.C493_18261"/>
<dbReference type="InterPro" id="IPR029016">
    <property type="entry name" value="GAF-like_dom_sf"/>
</dbReference>